<keyword evidence="3" id="KW-0812">Transmembrane</keyword>
<reference evidence="7" key="1">
    <citation type="submission" date="2010-02" db="EMBL/GenBank/DDBJ databases">
        <title>Complete sequence of Aciduliprofundum boonei T469.</title>
        <authorList>
            <consortium name="US DOE Joint Genome Institute"/>
            <person name="Lucas S."/>
            <person name="Copeland A."/>
            <person name="Lapidus A."/>
            <person name="Cheng J.-F."/>
            <person name="Bruce D."/>
            <person name="Goodwin L."/>
            <person name="Pitluck S."/>
            <person name="Saunders E."/>
            <person name="Detter J.C."/>
            <person name="Han C."/>
            <person name="Tapia R."/>
            <person name="Land M."/>
            <person name="Hauser L."/>
            <person name="Kyrpides N."/>
            <person name="Mikhailova N."/>
            <person name="Flores G."/>
            <person name="Reysenbach A.-L."/>
            <person name="Woyke T."/>
        </authorList>
    </citation>
    <scope>NUCLEOTIDE SEQUENCE</scope>
    <source>
        <strain evidence="7">T469</strain>
    </source>
</reference>
<dbReference type="PANTHER" id="PTHR23511">
    <property type="entry name" value="SYNAPTIC VESICLE GLYCOPROTEIN 2"/>
    <property type="match status" value="1"/>
</dbReference>
<evidence type="ECO:0000313" key="8">
    <source>
        <dbReference type="Proteomes" id="UP000001400"/>
    </source>
</evidence>
<dbReference type="PROSITE" id="PS00216">
    <property type="entry name" value="SUGAR_TRANSPORT_1"/>
    <property type="match status" value="1"/>
</dbReference>
<dbReference type="PANTHER" id="PTHR23511:SF34">
    <property type="entry name" value="SYNAPTIC VESICLE GLYCOPROTEIN 2"/>
    <property type="match status" value="1"/>
</dbReference>
<protein>
    <submittedName>
        <fullName evidence="7">Major facilitator superfamily MFS_1</fullName>
    </submittedName>
</protein>
<dbReference type="eggNOG" id="arCOG02682">
    <property type="taxonomic scope" value="Archaea"/>
</dbReference>
<evidence type="ECO:0000256" key="3">
    <source>
        <dbReference type="ARBA" id="ARBA00022692"/>
    </source>
</evidence>
<dbReference type="InterPro" id="IPR005829">
    <property type="entry name" value="Sugar_transporter_CS"/>
</dbReference>
<gene>
    <name evidence="7" type="ordered locus">Aboo_1548</name>
</gene>
<dbReference type="Pfam" id="PF00083">
    <property type="entry name" value="Sugar_tr"/>
    <property type="match status" value="1"/>
</dbReference>
<dbReference type="InterPro" id="IPR020846">
    <property type="entry name" value="MFS_dom"/>
</dbReference>
<dbReference type="InterPro" id="IPR005828">
    <property type="entry name" value="MFS_sugar_transport-like"/>
</dbReference>
<evidence type="ECO:0000256" key="4">
    <source>
        <dbReference type="ARBA" id="ARBA00022989"/>
    </source>
</evidence>
<dbReference type="Pfam" id="PF07690">
    <property type="entry name" value="MFS_1"/>
    <property type="match status" value="1"/>
</dbReference>
<dbReference type="STRING" id="439481.Aboo_1548"/>
<dbReference type="EMBL" id="CP001941">
    <property type="protein sequence ID" value="ADD09354.1"/>
    <property type="molecule type" value="Genomic_DNA"/>
</dbReference>
<dbReference type="OrthoDB" id="117970at2157"/>
<dbReference type="KEGG" id="abi:Aboo_1548"/>
<dbReference type="GeneID" id="8828519"/>
<dbReference type="RefSeq" id="WP_008085565.1">
    <property type="nucleotide sequence ID" value="NC_013926.1"/>
</dbReference>
<dbReference type="SUPFAM" id="SSF103473">
    <property type="entry name" value="MFS general substrate transporter"/>
    <property type="match status" value="1"/>
</dbReference>
<evidence type="ECO:0000256" key="1">
    <source>
        <dbReference type="ARBA" id="ARBA00004141"/>
    </source>
</evidence>
<dbReference type="HOGENOM" id="CLU_001265_46_6_2"/>
<dbReference type="Proteomes" id="UP000001400">
    <property type="component" value="Chromosome"/>
</dbReference>
<accession>B5IFG2</accession>
<dbReference type="GO" id="GO:0022857">
    <property type="term" value="F:transmembrane transporter activity"/>
    <property type="evidence" value="ECO:0007669"/>
    <property type="project" value="InterPro"/>
</dbReference>
<keyword evidence="2" id="KW-0813">Transport</keyword>
<dbReference type="CDD" id="cd17316">
    <property type="entry name" value="MFS_SV2_like"/>
    <property type="match status" value="1"/>
</dbReference>
<comment type="subcellular location">
    <subcellularLocation>
        <location evidence="1">Membrane</location>
        <topology evidence="1">Multi-pass membrane protein</topology>
    </subcellularLocation>
</comment>
<name>B5IFG2_ACIB4</name>
<evidence type="ECO:0000256" key="5">
    <source>
        <dbReference type="ARBA" id="ARBA00023136"/>
    </source>
</evidence>
<dbReference type="PROSITE" id="PS50850">
    <property type="entry name" value="MFS"/>
    <property type="match status" value="1"/>
</dbReference>
<dbReference type="GO" id="GO:0016020">
    <property type="term" value="C:membrane"/>
    <property type="evidence" value="ECO:0007669"/>
    <property type="project" value="UniProtKB-SubCell"/>
</dbReference>
<keyword evidence="4" id="KW-1133">Transmembrane helix</keyword>
<feature type="domain" description="Major facilitator superfamily (MFS) profile" evidence="6">
    <location>
        <begin position="5"/>
        <end position="375"/>
    </location>
</feature>
<keyword evidence="5" id="KW-0472">Membrane</keyword>
<dbReference type="InterPro" id="IPR011701">
    <property type="entry name" value="MFS"/>
</dbReference>
<dbReference type="PROSITE" id="PS00217">
    <property type="entry name" value="SUGAR_TRANSPORT_2"/>
    <property type="match status" value="1"/>
</dbReference>
<sequence length="380" mass="43112">MRYKELLVPGLFWAAISYNMAVVTFTTGNIIQELNLGNDPQAKLMVGSLVSITLIGWFFGSFIFGYLSDKFGRRSIVVAATPVHILATALMFFATSYWAYFGLRFIAGMGFGIVLPILSTLVSEASDKEIRGRMVVLLDSFWTYGWVFASFVSLLLLPRLGSHWKVYYLIAIFWLFLLALGKYLPESVREKRKKVGVSYIVKQPHTYALWIIWFAMAFSYYGIFVWLPKIFSEDYPLLQSTWFIFLSYLFQIPGYFTSAYLIEKIGRRKVLFTFMLLTALSSYLFITRATLVGAILISFFDLGAWGALYAYTPELYPQRVRGSGAGFANSVGRIGGIIGPLVPGFFATWFEPFIIFTIAMLLASFLSFALPETMKKDINE</sequence>
<organism evidence="7 8">
    <name type="scientific">Aciduliprofundum boonei (strain DSM 19572 / T469)</name>
    <dbReference type="NCBI Taxonomy" id="439481"/>
    <lineage>
        <taxon>Archaea</taxon>
        <taxon>Methanobacteriati</taxon>
        <taxon>Thermoplasmatota</taxon>
        <taxon>DHVE2 group</taxon>
        <taxon>Candidatus Aciduliprofundum</taxon>
    </lineage>
</organism>
<evidence type="ECO:0000313" key="7">
    <source>
        <dbReference type="EMBL" id="ADD09354.1"/>
    </source>
</evidence>
<evidence type="ECO:0000259" key="6">
    <source>
        <dbReference type="PROSITE" id="PS50850"/>
    </source>
</evidence>
<dbReference type="Gene3D" id="1.20.1250.20">
    <property type="entry name" value="MFS general substrate transporter like domains"/>
    <property type="match status" value="2"/>
</dbReference>
<dbReference type="AlphaFoldDB" id="B5IFG2"/>
<keyword evidence="8" id="KW-1185">Reference proteome</keyword>
<proteinExistence type="predicted"/>
<dbReference type="InterPro" id="IPR036259">
    <property type="entry name" value="MFS_trans_sf"/>
</dbReference>
<evidence type="ECO:0000256" key="2">
    <source>
        <dbReference type="ARBA" id="ARBA00022448"/>
    </source>
</evidence>